<dbReference type="Proteomes" id="UP000235220">
    <property type="component" value="Chromosome 1"/>
</dbReference>
<evidence type="ECO:0000313" key="8">
    <source>
        <dbReference type="Proteomes" id="UP000235220"/>
    </source>
</evidence>
<evidence type="ECO:0000256" key="2">
    <source>
        <dbReference type="ARBA" id="ARBA00022692"/>
    </source>
</evidence>
<keyword evidence="2" id="KW-0812">Transmembrane</keyword>
<evidence type="ECO:0000256" key="7">
    <source>
        <dbReference type="SAM" id="MobiDB-lite"/>
    </source>
</evidence>
<feature type="compositionally biased region" description="Low complexity" evidence="7">
    <location>
        <begin position="89"/>
        <end position="104"/>
    </location>
</feature>
<dbReference type="PROSITE" id="PS50845">
    <property type="entry name" value="RETICULON"/>
    <property type="match status" value="1"/>
</dbReference>
<dbReference type="Gramene" id="Jr01_21560_p1">
    <property type="protein sequence ID" value="cds.Jr01_21560_p1"/>
    <property type="gene ID" value="Jr01_21560"/>
</dbReference>
<dbReference type="GO" id="GO:0005789">
    <property type="term" value="C:endoplasmic reticulum membrane"/>
    <property type="evidence" value="ECO:0007669"/>
    <property type="project" value="UniProtKB-SubCell"/>
</dbReference>
<name>A0A2I4E639_JUGRE</name>
<reference evidence="9" key="1">
    <citation type="submission" date="2025-08" db="UniProtKB">
        <authorList>
            <consortium name="RefSeq"/>
        </authorList>
    </citation>
    <scope>IDENTIFICATION</scope>
    <source>
        <tissue evidence="9">Leaves</tissue>
    </source>
</reference>
<evidence type="ECO:0000256" key="4">
    <source>
        <dbReference type="ARBA" id="ARBA00022989"/>
    </source>
</evidence>
<dbReference type="Pfam" id="PF02453">
    <property type="entry name" value="Reticulon"/>
    <property type="match status" value="1"/>
</dbReference>
<organism evidence="8 9">
    <name type="scientific">Juglans regia</name>
    <name type="common">English walnut</name>
    <dbReference type="NCBI Taxonomy" id="51240"/>
    <lineage>
        <taxon>Eukaryota</taxon>
        <taxon>Viridiplantae</taxon>
        <taxon>Streptophyta</taxon>
        <taxon>Embryophyta</taxon>
        <taxon>Tracheophyta</taxon>
        <taxon>Spermatophyta</taxon>
        <taxon>Magnoliopsida</taxon>
        <taxon>eudicotyledons</taxon>
        <taxon>Gunneridae</taxon>
        <taxon>Pentapetalae</taxon>
        <taxon>rosids</taxon>
        <taxon>fabids</taxon>
        <taxon>Fagales</taxon>
        <taxon>Juglandaceae</taxon>
        <taxon>Juglans</taxon>
    </lineage>
</organism>
<gene>
    <name evidence="9" type="primary">LOC108986630</name>
</gene>
<dbReference type="STRING" id="51240.A0A2I4E639"/>
<evidence type="ECO:0000256" key="6">
    <source>
        <dbReference type="RuleBase" id="RU363132"/>
    </source>
</evidence>
<feature type="compositionally biased region" description="Basic residues" evidence="7">
    <location>
        <begin position="192"/>
        <end position="203"/>
    </location>
</feature>
<evidence type="ECO:0000313" key="9">
    <source>
        <dbReference type="RefSeq" id="XP_018814855.1"/>
    </source>
</evidence>
<dbReference type="AlphaFoldDB" id="A0A2I4E639"/>
<dbReference type="GeneID" id="108986630"/>
<dbReference type="KEGG" id="jre:108986630"/>
<keyword evidence="4" id="KW-1133">Transmembrane helix</keyword>
<dbReference type="InterPro" id="IPR003388">
    <property type="entry name" value="Reticulon"/>
</dbReference>
<dbReference type="InterPro" id="IPR044647">
    <property type="entry name" value="RTNLB17/18/21"/>
</dbReference>
<protein>
    <recommendedName>
        <fullName evidence="6">Reticulon-like protein</fullName>
    </recommendedName>
</protein>
<evidence type="ECO:0000256" key="3">
    <source>
        <dbReference type="ARBA" id="ARBA00022824"/>
    </source>
</evidence>
<dbReference type="PANTHER" id="PTHR46626">
    <property type="entry name" value="RETICULON-LIKE PROTEIN B17"/>
    <property type="match status" value="1"/>
</dbReference>
<dbReference type="FunCoup" id="A0A2I4E639">
    <property type="interactions" value="646"/>
</dbReference>
<evidence type="ECO:0000256" key="1">
    <source>
        <dbReference type="ARBA" id="ARBA00004477"/>
    </source>
</evidence>
<comment type="subcellular location">
    <subcellularLocation>
        <location evidence="1 6">Endoplasmic reticulum membrane</location>
        <topology evidence="1 6">Multi-pass membrane protein</topology>
    </subcellularLocation>
</comment>
<feature type="region of interest" description="Disordered" evidence="7">
    <location>
        <begin position="187"/>
        <end position="223"/>
    </location>
</feature>
<dbReference type="RefSeq" id="XP_018814855.1">
    <property type="nucleotide sequence ID" value="XM_018959310.2"/>
</dbReference>
<dbReference type="OrthoDB" id="783438at2759"/>
<proteinExistence type="predicted"/>
<keyword evidence="8" id="KW-1185">Reference proteome</keyword>
<feature type="region of interest" description="Disordered" evidence="7">
    <location>
        <begin position="74"/>
        <end position="104"/>
    </location>
</feature>
<keyword evidence="3 6" id="KW-0256">Endoplasmic reticulum</keyword>
<feature type="compositionally biased region" description="Low complexity" evidence="7">
    <location>
        <begin position="207"/>
        <end position="219"/>
    </location>
</feature>
<evidence type="ECO:0000256" key="5">
    <source>
        <dbReference type="ARBA" id="ARBA00023136"/>
    </source>
</evidence>
<accession>A0A2I4E639</accession>
<dbReference type="PANTHER" id="PTHR46626:SF2">
    <property type="entry name" value="RETICULON-LIKE PROTEIN B17"/>
    <property type="match status" value="1"/>
</dbReference>
<keyword evidence="5" id="KW-0472">Membrane</keyword>
<sequence length="476" mass="53154">MHKETSVQTLASSLQSIPTLLIQRTHKSFIIQLHKTSDSLMDSTPSSHRSEPSRLRTKWASRLARIGDLNVETKEPPHLSLDLAPSPSPKKAATPSPSTLSLRTSNSLPLHELLLLSSSPLRKSKTRLADRLDMAEEQVEAAGSRRRCKSRTAQMGLLGCASPRNARRSRRRSEIEIREEKELGLMDEIGKPRKKRHSVRSKKEKLSLVPSVPSSSLSPKTVDDDGGNLDRIGQLINDLIMWRDIAKSSLWFGVGTLCFLSSCFTSGINFSVFSAISQLGLLFLGASFVSNSICQRNNDEKKHDFKLKEDDIFRLAKMILPATNLAISKTRELFSGEPSMTLKVAPLLVLGAEYGHLITLWRLCAIGFFLSFSVPKLYSCYSIQINQKAEWLKWWVAEVWGACSHKKIVAASAITAFWNLSTIKTRIFTAFISLVILRYCRQHIVPRMDQGKADTSEQVQQQQALVVIEGAGCPKQ</sequence>